<evidence type="ECO:0000313" key="5">
    <source>
        <dbReference type="EMBL" id="QPP08589.1"/>
    </source>
</evidence>
<dbReference type="KEGG" id="sbat:G4Z16_21750"/>
<dbReference type="InterPro" id="IPR000037">
    <property type="entry name" value="SsrA-bd_prot"/>
</dbReference>
<dbReference type="NCBIfam" id="TIGR00086">
    <property type="entry name" value="smpB"/>
    <property type="match status" value="1"/>
</dbReference>
<comment type="similarity">
    <text evidence="3">Belongs to the SmpB family.</text>
</comment>
<name>A0A7T1WTH6_9ACTN</name>
<reference evidence="6" key="1">
    <citation type="submission" date="2020-02" db="EMBL/GenBank/DDBJ databases">
        <title>Streptomyces sp. ASO4wet.</title>
        <authorList>
            <person name="Risdian C."/>
            <person name="Landwehr W."/>
            <person name="Schupp P."/>
            <person name="Wink J."/>
        </authorList>
    </citation>
    <scope>NUCLEOTIDE SEQUENCE [LARGE SCALE GENOMIC DNA]</scope>
    <source>
        <strain evidence="6">ASO4wet</strain>
    </source>
</reference>
<dbReference type="RefSeq" id="WP_197352381.1">
    <property type="nucleotide sequence ID" value="NZ_CP048882.1"/>
</dbReference>
<keyword evidence="2 3" id="KW-0694">RNA-binding</keyword>
<keyword evidence="1 3" id="KW-0963">Cytoplasm</keyword>
<protein>
    <recommendedName>
        <fullName evidence="3">SsrA-binding protein</fullName>
    </recommendedName>
    <alternativeName>
        <fullName evidence="3">Small protein B</fullName>
    </alternativeName>
</protein>
<evidence type="ECO:0000256" key="4">
    <source>
        <dbReference type="SAM" id="MobiDB-lite"/>
    </source>
</evidence>
<dbReference type="HAMAP" id="MF_00023">
    <property type="entry name" value="SmpB"/>
    <property type="match status" value="1"/>
</dbReference>
<feature type="compositionally biased region" description="Basic and acidic residues" evidence="4">
    <location>
        <begin position="147"/>
        <end position="162"/>
    </location>
</feature>
<dbReference type="Gene3D" id="2.40.280.10">
    <property type="match status" value="1"/>
</dbReference>
<dbReference type="SUPFAM" id="SSF74982">
    <property type="entry name" value="Small protein B (SmpB)"/>
    <property type="match status" value="1"/>
</dbReference>
<dbReference type="InterPro" id="IPR020081">
    <property type="entry name" value="SsrA-bd_prot_CS"/>
</dbReference>
<dbReference type="PANTHER" id="PTHR30308">
    <property type="entry name" value="TMRNA-BINDING COMPONENT OF TRANS-TRANSLATION TAGGING COMPLEX"/>
    <property type="match status" value="1"/>
</dbReference>
<feature type="region of interest" description="Disordered" evidence="4">
    <location>
        <begin position="1"/>
        <end position="24"/>
    </location>
</feature>
<dbReference type="EMBL" id="CP048882">
    <property type="protein sequence ID" value="QPP08589.1"/>
    <property type="molecule type" value="Genomic_DNA"/>
</dbReference>
<dbReference type="CDD" id="cd09294">
    <property type="entry name" value="SmpB"/>
    <property type="match status" value="1"/>
</dbReference>
<dbReference type="NCBIfam" id="NF003843">
    <property type="entry name" value="PRK05422.1"/>
    <property type="match status" value="1"/>
</dbReference>
<evidence type="ECO:0000256" key="1">
    <source>
        <dbReference type="ARBA" id="ARBA00022490"/>
    </source>
</evidence>
<feature type="region of interest" description="Disordered" evidence="4">
    <location>
        <begin position="147"/>
        <end position="175"/>
    </location>
</feature>
<dbReference type="GO" id="GO:0003723">
    <property type="term" value="F:RNA binding"/>
    <property type="evidence" value="ECO:0007669"/>
    <property type="project" value="UniProtKB-UniRule"/>
</dbReference>
<dbReference type="Proteomes" id="UP000595046">
    <property type="component" value="Chromosome"/>
</dbReference>
<dbReference type="GO" id="GO:0070930">
    <property type="term" value="P:trans-translation-dependent protein tagging"/>
    <property type="evidence" value="ECO:0007669"/>
    <property type="project" value="TreeGrafter"/>
</dbReference>
<dbReference type="PANTHER" id="PTHR30308:SF2">
    <property type="entry name" value="SSRA-BINDING PROTEIN"/>
    <property type="match status" value="1"/>
</dbReference>
<evidence type="ECO:0000313" key="6">
    <source>
        <dbReference type="Proteomes" id="UP000595046"/>
    </source>
</evidence>
<keyword evidence="6" id="KW-1185">Reference proteome</keyword>
<evidence type="ECO:0000256" key="2">
    <source>
        <dbReference type="ARBA" id="ARBA00022884"/>
    </source>
</evidence>
<proteinExistence type="inferred from homology"/>
<organism evidence="5 6">
    <name type="scientific">Streptomyces bathyalis</name>
    <dbReference type="NCBI Taxonomy" id="2710756"/>
    <lineage>
        <taxon>Bacteria</taxon>
        <taxon>Bacillati</taxon>
        <taxon>Actinomycetota</taxon>
        <taxon>Actinomycetes</taxon>
        <taxon>Kitasatosporales</taxon>
        <taxon>Streptomycetaceae</taxon>
        <taxon>Streptomyces</taxon>
    </lineage>
</organism>
<dbReference type="GO" id="GO:0070929">
    <property type="term" value="P:trans-translation"/>
    <property type="evidence" value="ECO:0007669"/>
    <property type="project" value="UniProtKB-UniRule"/>
</dbReference>
<feature type="compositionally biased region" description="Basic and acidic residues" evidence="4">
    <location>
        <begin position="1"/>
        <end position="20"/>
    </location>
</feature>
<evidence type="ECO:0000256" key="3">
    <source>
        <dbReference type="HAMAP-Rule" id="MF_00023"/>
    </source>
</evidence>
<dbReference type="PROSITE" id="PS01317">
    <property type="entry name" value="SSRP"/>
    <property type="match status" value="1"/>
</dbReference>
<comment type="subcellular location">
    <subcellularLocation>
        <location evidence="3">Cytoplasm</location>
    </subcellularLocation>
    <text evidence="3">The tmRNA-SmpB complex associates with stalled 70S ribosomes.</text>
</comment>
<accession>A0A7T1WTH6</accession>
<comment type="function">
    <text evidence="3">Required for rescue of stalled ribosomes mediated by trans-translation. Binds to transfer-messenger RNA (tmRNA), required for stable association of tmRNA with ribosomes. tmRNA and SmpB together mimic tRNA shape, replacing the anticodon stem-loop with SmpB. tmRNA is encoded by the ssrA gene; the 2 termini fold to resemble tRNA(Ala) and it encodes a 'tag peptide', a short internal open reading frame. During trans-translation Ala-aminoacylated tmRNA acts like a tRNA, entering the A-site of stalled ribosomes, displacing the stalled mRNA. The ribosome then switches to translate the ORF on the tmRNA; the nascent peptide is terminated with the 'tag peptide' encoded by the tmRNA and targeted for degradation. The ribosome is freed to recommence translation, which seems to be the essential function of trans-translation.</text>
</comment>
<dbReference type="InterPro" id="IPR023620">
    <property type="entry name" value="SmpB"/>
</dbReference>
<gene>
    <name evidence="3 5" type="primary">smpB</name>
    <name evidence="5" type="ORF">G4Z16_21750</name>
</gene>
<dbReference type="Pfam" id="PF01668">
    <property type="entry name" value="SmpB"/>
    <property type="match status" value="1"/>
</dbReference>
<sequence>MAKKDDKNKGKAKKAKDASGRKLVAQNKKARHDYLILDTYECGIALTGTEVKSLRAGRASLVDGFAQLDDGEVWLHNVHIPEYAQGTWTNHSARRKRKLLLHRWEIDKLIGKTQETGHTLVPLQLYFLNGRAKVEIALAKGKKEYDKRHALREKQDRRESDRAIAAARRRQRVKA</sequence>
<dbReference type="GO" id="GO:0005829">
    <property type="term" value="C:cytosol"/>
    <property type="evidence" value="ECO:0007669"/>
    <property type="project" value="TreeGrafter"/>
</dbReference>
<dbReference type="AlphaFoldDB" id="A0A7T1WTH6"/>